<dbReference type="Gene3D" id="3.40.33.10">
    <property type="entry name" value="CAP"/>
    <property type="match status" value="1"/>
</dbReference>
<dbReference type="Proteomes" id="UP000800041">
    <property type="component" value="Unassembled WGS sequence"/>
</dbReference>
<dbReference type="OrthoDB" id="5350391at2759"/>
<evidence type="ECO:0000313" key="2">
    <source>
        <dbReference type="EMBL" id="KAF1983713.1"/>
    </source>
</evidence>
<reference evidence="2" key="1">
    <citation type="journal article" date="2020" name="Stud. Mycol.">
        <title>101 Dothideomycetes genomes: a test case for predicting lifestyles and emergence of pathogens.</title>
        <authorList>
            <person name="Haridas S."/>
            <person name="Albert R."/>
            <person name="Binder M."/>
            <person name="Bloem J."/>
            <person name="Labutti K."/>
            <person name="Salamov A."/>
            <person name="Andreopoulos B."/>
            <person name="Baker S."/>
            <person name="Barry K."/>
            <person name="Bills G."/>
            <person name="Bluhm B."/>
            <person name="Cannon C."/>
            <person name="Castanera R."/>
            <person name="Culley D."/>
            <person name="Daum C."/>
            <person name="Ezra D."/>
            <person name="Gonzalez J."/>
            <person name="Henrissat B."/>
            <person name="Kuo A."/>
            <person name="Liang C."/>
            <person name="Lipzen A."/>
            <person name="Lutzoni F."/>
            <person name="Magnuson J."/>
            <person name="Mondo S."/>
            <person name="Nolan M."/>
            <person name="Ohm R."/>
            <person name="Pangilinan J."/>
            <person name="Park H.-J."/>
            <person name="Ramirez L."/>
            <person name="Alfaro M."/>
            <person name="Sun H."/>
            <person name="Tritt A."/>
            <person name="Yoshinaga Y."/>
            <person name="Zwiers L.-H."/>
            <person name="Turgeon B."/>
            <person name="Goodwin S."/>
            <person name="Spatafora J."/>
            <person name="Crous P."/>
            <person name="Grigoriev I."/>
        </authorList>
    </citation>
    <scope>NUCLEOTIDE SEQUENCE</scope>
    <source>
        <strain evidence="2">CBS 113979</strain>
    </source>
</reference>
<keyword evidence="3" id="KW-1185">Reference proteome</keyword>
<name>A0A6G1GRY7_9PEZI</name>
<proteinExistence type="predicted"/>
<dbReference type="InterPro" id="IPR014044">
    <property type="entry name" value="CAP_dom"/>
</dbReference>
<feature type="domain" description="SCP" evidence="1">
    <location>
        <begin position="98"/>
        <end position="239"/>
    </location>
</feature>
<organism evidence="2 3">
    <name type="scientific">Aulographum hederae CBS 113979</name>
    <dbReference type="NCBI Taxonomy" id="1176131"/>
    <lineage>
        <taxon>Eukaryota</taxon>
        <taxon>Fungi</taxon>
        <taxon>Dikarya</taxon>
        <taxon>Ascomycota</taxon>
        <taxon>Pezizomycotina</taxon>
        <taxon>Dothideomycetes</taxon>
        <taxon>Pleosporomycetidae</taxon>
        <taxon>Aulographales</taxon>
        <taxon>Aulographaceae</taxon>
    </lineage>
</organism>
<dbReference type="InterPro" id="IPR035940">
    <property type="entry name" value="CAP_sf"/>
</dbReference>
<protein>
    <recommendedName>
        <fullName evidence="1">SCP domain-containing protein</fullName>
    </recommendedName>
</protein>
<evidence type="ECO:0000313" key="3">
    <source>
        <dbReference type="Proteomes" id="UP000800041"/>
    </source>
</evidence>
<dbReference type="Pfam" id="PF00188">
    <property type="entry name" value="CAP"/>
    <property type="match status" value="1"/>
</dbReference>
<accession>A0A6G1GRY7</accession>
<sequence>MPYTTSVTAKSSVTPIAKTITASPVRSGVTTTTVQRTFSQTVWAYADMLYPEYTTTTTVGATATATAVYKDIYAANYTQYGPISPDGSPMNGKESILTTINKWRSREGHAPLKWNNKLMANAQKTVSDSKGANQQHQLLPGTVFQVLTPGIYTSNNRNLKGDTPFETAWNEGYNGTVDQCRLVMSEIMNIGYTYPDGTTAMGHQGVAREQWVTEVGCAFAWNPNCGTECGFRGIWSCDFAVQNPRPPAIKTSILTPASTTPTAAVSTAKSTSK</sequence>
<dbReference type="EMBL" id="ML977173">
    <property type="protein sequence ID" value="KAF1983713.1"/>
    <property type="molecule type" value="Genomic_DNA"/>
</dbReference>
<dbReference type="SUPFAM" id="SSF55797">
    <property type="entry name" value="PR-1-like"/>
    <property type="match status" value="1"/>
</dbReference>
<evidence type="ECO:0000259" key="1">
    <source>
        <dbReference type="Pfam" id="PF00188"/>
    </source>
</evidence>
<dbReference type="AlphaFoldDB" id="A0A6G1GRY7"/>
<gene>
    <name evidence="2" type="ORF">K402DRAFT_423577</name>
</gene>